<protein>
    <submittedName>
        <fullName evidence="1">Uncharacterized protein</fullName>
    </submittedName>
</protein>
<comment type="caution">
    <text evidence="1">The sequence shown here is derived from an EMBL/GenBank/DDBJ whole genome shotgun (WGS) entry which is preliminary data.</text>
</comment>
<dbReference type="OrthoDB" id="10386643at2759"/>
<keyword evidence="2" id="KW-1185">Reference proteome</keyword>
<evidence type="ECO:0000313" key="2">
    <source>
        <dbReference type="Proteomes" id="UP000722485"/>
    </source>
</evidence>
<reference evidence="1" key="1">
    <citation type="submission" date="2020-03" db="EMBL/GenBank/DDBJ databases">
        <title>Draft Genome Sequence of Cylindrodendrum hubeiense.</title>
        <authorList>
            <person name="Buettner E."/>
            <person name="Kellner H."/>
        </authorList>
    </citation>
    <scope>NUCLEOTIDE SEQUENCE</scope>
    <source>
        <strain evidence="1">IHI 201604</strain>
    </source>
</reference>
<dbReference type="Proteomes" id="UP000722485">
    <property type="component" value="Unassembled WGS sequence"/>
</dbReference>
<dbReference type="AlphaFoldDB" id="A0A9P5HHU8"/>
<gene>
    <name evidence="1" type="ORF">G7Z17_g1847</name>
</gene>
<organism evidence="1 2">
    <name type="scientific">Cylindrodendrum hubeiense</name>
    <dbReference type="NCBI Taxonomy" id="595255"/>
    <lineage>
        <taxon>Eukaryota</taxon>
        <taxon>Fungi</taxon>
        <taxon>Dikarya</taxon>
        <taxon>Ascomycota</taxon>
        <taxon>Pezizomycotina</taxon>
        <taxon>Sordariomycetes</taxon>
        <taxon>Hypocreomycetidae</taxon>
        <taxon>Hypocreales</taxon>
        <taxon>Nectriaceae</taxon>
        <taxon>Cylindrodendrum</taxon>
    </lineage>
</organism>
<proteinExistence type="predicted"/>
<evidence type="ECO:0000313" key="1">
    <source>
        <dbReference type="EMBL" id="KAF7555926.1"/>
    </source>
</evidence>
<dbReference type="EMBL" id="JAANBB010000016">
    <property type="protein sequence ID" value="KAF7555926.1"/>
    <property type="molecule type" value="Genomic_DNA"/>
</dbReference>
<sequence>MAPAMPDPKQKLLTFLWRKNIEAYEVTVWEQDAASKLGEAPKFIPKGPITMTVPQGVKESSMGFCFGPSAPNELWMTARAFRDNYNSLLILKISRNLDVMSTIKVGGQYDYFARDEIVYHHGCTLFQSPGGNQTFAQAKEGETFEALHVKPDPISQEAKVWLSHDELQYPGERLVNFDIEDFRTGWVALKQKLPQQPSNQSLIHPGYRYPSIKYVYHSFVRGGDGHGCEVYLDGLQTQYLAEWTAQKSSIYWKTVQVQSLDTALPAMKAPLTRMIVTQAKGYYLLYIFLMDQSAPDGITYFSVRLRNDGSLDTHSTKIALEHRSTIQVKVNAESDFRVDILGGRVFVFYPQDWKVTGKSAPIWDDGVIKDEWSDFCDSDKRTPMVDSWYFGSVVVPDGMFVAPNENYVPLV</sequence>
<accession>A0A9P5HHU8</accession>
<name>A0A9P5HHU8_9HYPO</name>